<proteinExistence type="predicted"/>
<dbReference type="InterPro" id="IPR007502">
    <property type="entry name" value="Helicase-assoc_dom"/>
</dbReference>
<evidence type="ECO:0000259" key="6">
    <source>
        <dbReference type="PROSITE" id="PS51192"/>
    </source>
</evidence>
<dbReference type="InterPro" id="IPR011545">
    <property type="entry name" value="DEAD/DEAH_box_helicase_dom"/>
</dbReference>
<evidence type="ECO:0000256" key="2">
    <source>
        <dbReference type="ARBA" id="ARBA00022801"/>
    </source>
</evidence>
<dbReference type="FunFam" id="3.40.50.300:FF:002125">
    <property type="entry name" value="ATP-dependent helicase HrpB"/>
    <property type="match status" value="1"/>
</dbReference>
<evidence type="ECO:0000256" key="4">
    <source>
        <dbReference type="ARBA" id="ARBA00022840"/>
    </source>
</evidence>
<sequence length="851" mass="92362">MHPRGSAVPTARMSQHTPKPAPLPIETSLPALIEALRHGHALLQAPTGSGKSTRAPLALLEAEGLIGGRILMLEPRRPAARMTAARMAALCNEPLGETVGYQVRFERRIGPATRIEVLTEGILTRRLQHDPELSGVDLVIFDEFHERSLHADLGLALVLDVVANLRPELRVLVMSATIEAEPVARLLGGAETISAAGRTYPVTVHHAERPVEQPAGLVGAVVHALAAHDDDILAFLPGVREIERCRAALAPRFGPETDLLALHGSLPTAEQARALAPPTPGRRRVILATDIAETSLTIEGVGVVIDGGLTRKPRFDPNTGLTRLVTEPVSLASAEQRAGRAGRLGPGHCYRLWTREQARGRAAQRDPEILQADLAPLALELALWRVNDPAELAWLDPPPQPAWAQGRALLQTLGALDARGAITALGRALAQLPLHPRLGVMLLGAAPEARALAADLGALLSERDPALDPRALSSPADLGARLQALAQRRARRPTPGFDPRRLDAVARAARQLGERVARASHPPGTARTPGALLALAYPERIAQRRDARGERYLLAAGNGARLDPADALTASPYLVVAELDAQGRDGRIRHALAIDADTLHAVCAQRIHTETRCDWDAEHEAVRARALTRLDALTLEARPLPLPDDPAVLELLREQVLADPERALRWDDDATQLRARIALLRAHDPQGGWPDPGPEGLHARAADWLDPWLIGKSRLSETRRLEAAELLLGLLDWDQRQRLDRAAPPHLRTPAGNQRRLDYASDGPPVLAVPLQELFGLCETPRVCDGRVAVLLHLLSPARRPIQVTQDLASFWAQGYTDVRKELRGRYPKHHWPEDPAAADAVTGGLQRRRR</sequence>
<evidence type="ECO:0000256" key="3">
    <source>
        <dbReference type="ARBA" id="ARBA00022806"/>
    </source>
</evidence>
<dbReference type="InterPro" id="IPR048333">
    <property type="entry name" value="HA2_WH"/>
</dbReference>
<evidence type="ECO:0000259" key="7">
    <source>
        <dbReference type="PROSITE" id="PS51194"/>
    </source>
</evidence>
<dbReference type="CDD" id="cd18791">
    <property type="entry name" value="SF2_C_RHA"/>
    <property type="match status" value="1"/>
</dbReference>
<keyword evidence="4" id="KW-0067">ATP-binding</keyword>
<feature type="domain" description="Helicase ATP-binding" evidence="6">
    <location>
        <begin position="32"/>
        <end position="196"/>
    </location>
</feature>
<dbReference type="InterPro" id="IPR014001">
    <property type="entry name" value="Helicase_ATP-bd"/>
</dbReference>
<evidence type="ECO:0000313" key="8">
    <source>
        <dbReference type="EMBL" id="TCW34841.1"/>
    </source>
</evidence>
<gene>
    <name evidence="8" type="ORF">EDC29_1081</name>
</gene>
<keyword evidence="2" id="KW-0378">Hydrolase</keyword>
<comment type="caution">
    <text evidence="8">The sequence shown here is derived from an EMBL/GenBank/DDBJ whole genome shotgun (WGS) entry which is preliminary data.</text>
</comment>
<accession>A0A4R4A7L7</accession>
<feature type="region of interest" description="Disordered" evidence="5">
    <location>
        <begin position="1"/>
        <end position="23"/>
    </location>
</feature>
<dbReference type="PANTHER" id="PTHR43519">
    <property type="entry name" value="ATP-DEPENDENT RNA HELICASE HRPB"/>
    <property type="match status" value="1"/>
</dbReference>
<dbReference type="Gene3D" id="3.40.50.300">
    <property type="entry name" value="P-loop containing nucleotide triphosphate hydrolases"/>
    <property type="match status" value="2"/>
</dbReference>
<dbReference type="CDD" id="cd17990">
    <property type="entry name" value="DEXHc_HrpB"/>
    <property type="match status" value="1"/>
</dbReference>
<dbReference type="Proteomes" id="UP000295247">
    <property type="component" value="Unassembled WGS sequence"/>
</dbReference>
<dbReference type="SMART" id="SM00847">
    <property type="entry name" value="HA2"/>
    <property type="match status" value="1"/>
</dbReference>
<dbReference type="GO" id="GO:0003676">
    <property type="term" value="F:nucleic acid binding"/>
    <property type="evidence" value="ECO:0007669"/>
    <property type="project" value="InterPro"/>
</dbReference>
<dbReference type="SMART" id="SM00487">
    <property type="entry name" value="DEXDc"/>
    <property type="match status" value="1"/>
</dbReference>
<dbReference type="GO" id="GO:0016787">
    <property type="term" value="F:hydrolase activity"/>
    <property type="evidence" value="ECO:0007669"/>
    <property type="project" value="UniProtKB-KW"/>
</dbReference>
<organism evidence="8 9">
    <name type="scientific">Marichromatium gracile</name>
    <name type="common">Chromatium gracile</name>
    <dbReference type="NCBI Taxonomy" id="1048"/>
    <lineage>
        <taxon>Bacteria</taxon>
        <taxon>Pseudomonadati</taxon>
        <taxon>Pseudomonadota</taxon>
        <taxon>Gammaproteobacteria</taxon>
        <taxon>Chromatiales</taxon>
        <taxon>Chromatiaceae</taxon>
        <taxon>Marichromatium</taxon>
    </lineage>
</organism>
<keyword evidence="1" id="KW-0547">Nucleotide-binding</keyword>
<evidence type="ECO:0000256" key="5">
    <source>
        <dbReference type="SAM" id="MobiDB-lite"/>
    </source>
</evidence>
<dbReference type="SMART" id="SM00490">
    <property type="entry name" value="HELICc"/>
    <property type="match status" value="1"/>
</dbReference>
<dbReference type="InterPro" id="IPR049614">
    <property type="entry name" value="HrpB_DEXH"/>
</dbReference>
<dbReference type="PANTHER" id="PTHR43519:SF1">
    <property type="entry name" value="ATP-DEPENDENT RNA HELICASE HRPB"/>
    <property type="match status" value="1"/>
</dbReference>
<feature type="region of interest" description="Disordered" evidence="5">
    <location>
        <begin position="827"/>
        <end position="851"/>
    </location>
</feature>
<dbReference type="InterPro" id="IPR013689">
    <property type="entry name" value="RNA_helicase_ATP-dep_HrpB_C"/>
</dbReference>
<dbReference type="GO" id="GO:0004386">
    <property type="term" value="F:helicase activity"/>
    <property type="evidence" value="ECO:0007669"/>
    <property type="project" value="UniProtKB-KW"/>
</dbReference>
<dbReference type="GO" id="GO:0005524">
    <property type="term" value="F:ATP binding"/>
    <property type="evidence" value="ECO:0007669"/>
    <property type="project" value="UniProtKB-KW"/>
</dbReference>
<dbReference type="Pfam" id="PF04408">
    <property type="entry name" value="WHD_HA2"/>
    <property type="match status" value="1"/>
</dbReference>
<name>A0A4R4A7L7_MARGR</name>
<protein>
    <submittedName>
        <fullName evidence="8">ATP-dependent helicase HrpB</fullName>
    </submittedName>
</protein>
<dbReference type="Pfam" id="PF00270">
    <property type="entry name" value="DEAD"/>
    <property type="match status" value="1"/>
</dbReference>
<dbReference type="InterPro" id="IPR010225">
    <property type="entry name" value="HrpB"/>
</dbReference>
<dbReference type="SUPFAM" id="SSF52540">
    <property type="entry name" value="P-loop containing nucleoside triphosphate hydrolases"/>
    <property type="match status" value="1"/>
</dbReference>
<dbReference type="PIRSF" id="PIRSF005496">
    <property type="entry name" value="ATP_hel_hrpB"/>
    <property type="match status" value="1"/>
</dbReference>
<dbReference type="Gene3D" id="1.20.120.1080">
    <property type="match status" value="1"/>
</dbReference>
<dbReference type="InterPro" id="IPR027417">
    <property type="entry name" value="P-loop_NTPase"/>
</dbReference>
<keyword evidence="3 8" id="KW-0347">Helicase</keyword>
<dbReference type="PROSITE" id="PS51192">
    <property type="entry name" value="HELICASE_ATP_BIND_1"/>
    <property type="match status" value="1"/>
</dbReference>
<dbReference type="AlphaFoldDB" id="A0A4R4A7L7"/>
<reference evidence="8 9" key="1">
    <citation type="submission" date="2019-03" db="EMBL/GenBank/DDBJ databases">
        <title>Genomic Encyclopedia of Type Strains, Phase IV (KMG-IV): sequencing the most valuable type-strain genomes for metagenomic binning, comparative biology and taxonomic classification.</title>
        <authorList>
            <person name="Goeker M."/>
        </authorList>
    </citation>
    <scope>NUCLEOTIDE SEQUENCE [LARGE SCALE GENOMIC DNA]</scope>
    <source>
        <strain evidence="8 9">DSM 203</strain>
    </source>
</reference>
<dbReference type="EMBL" id="SMDC01000008">
    <property type="protein sequence ID" value="TCW34841.1"/>
    <property type="molecule type" value="Genomic_DNA"/>
</dbReference>
<dbReference type="PROSITE" id="PS51194">
    <property type="entry name" value="HELICASE_CTER"/>
    <property type="match status" value="1"/>
</dbReference>
<dbReference type="InterPro" id="IPR001650">
    <property type="entry name" value="Helicase_C-like"/>
</dbReference>
<dbReference type="Pfam" id="PF08482">
    <property type="entry name" value="HrpB_C"/>
    <property type="match status" value="1"/>
</dbReference>
<dbReference type="NCBIfam" id="TIGR01970">
    <property type="entry name" value="DEAH_box_HrpB"/>
    <property type="match status" value="1"/>
</dbReference>
<feature type="domain" description="Helicase C-terminal" evidence="7">
    <location>
        <begin position="220"/>
        <end position="385"/>
    </location>
</feature>
<evidence type="ECO:0000256" key="1">
    <source>
        <dbReference type="ARBA" id="ARBA00022741"/>
    </source>
</evidence>
<dbReference type="Pfam" id="PF00271">
    <property type="entry name" value="Helicase_C"/>
    <property type="match status" value="1"/>
</dbReference>
<evidence type="ECO:0000313" key="9">
    <source>
        <dbReference type="Proteomes" id="UP000295247"/>
    </source>
</evidence>